<dbReference type="PANTHER" id="PTHR24056">
    <property type="entry name" value="CELL DIVISION PROTEIN KINASE"/>
    <property type="match status" value="1"/>
</dbReference>
<keyword evidence="5" id="KW-0132">Cell division</keyword>
<evidence type="ECO:0000256" key="12">
    <source>
        <dbReference type="ARBA" id="ARBA00023306"/>
    </source>
</evidence>
<evidence type="ECO:0000256" key="5">
    <source>
        <dbReference type="ARBA" id="ARBA00022618"/>
    </source>
</evidence>
<keyword evidence="9 20" id="KW-0418">Kinase</keyword>
<evidence type="ECO:0000256" key="7">
    <source>
        <dbReference type="ARBA" id="ARBA00022741"/>
    </source>
</evidence>
<keyword evidence="6" id="KW-0808">Transferase</keyword>
<evidence type="ECO:0000256" key="13">
    <source>
        <dbReference type="ARBA" id="ARBA00047811"/>
    </source>
</evidence>
<evidence type="ECO:0000256" key="6">
    <source>
        <dbReference type="ARBA" id="ARBA00022679"/>
    </source>
</evidence>
<evidence type="ECO:0000256" key="2">
    <source>
        <dbReference type="ARBA" id="ARBA00006485"/>
    </source>
</evidence>
<evidence type="ECO:0000256" key="4">
    <source>
        <dbReference type="ARBA" id="ARBA00022553"/>
    </source>
</evidence>
<dbReference type="Pfam" id="PF00069">
    <property type="entry name" value="Pkinase"/>
    <property type="match status" value="1"/>
</dbReference>
<comment type="catalytic activity">
    <reaction evidence="15">
        <text>[DNA-directed RNA polymerase] + ATP = phospho-[DNA-directed RNA polymerase] + ADP + H(+)</text>
        <dbReference type="Rhea" id="RHEA:10216"/>
        <dbReference type="Rhea" id="RHEA-COMP:11321"/>
        <dbReference type="Rhea" id="RHEA-COMP:11322"/>
        <dbReference type="ChEBI" id="CHEBI:15378"/>
        <dbReference type="ChEBI" id="CHEBI:30616"/>
        <dbReference type="ChEBI" id="CHEBI:43176"/>
        <dbReference type="ChEBI" id="CHEBI:68546"/>
        <dbReference type="ChEBI" id="CHEBI:456216"/>
        <dbReference type="EC" id="2.7.11.23"/>
    </reaction>
</comment>
<evidence type="ECO:0000256" key="15">
    <source>
        <dbReference type="ARBA" id="ARBA00049280"/>
    </source>
</evidence>
<dbReference type="PANTHER" id="PTHR24056:SF334">
    <property type="entry name" value="CYCLIN-DEPENDENT KINASE 1"/>
    <property type="match status" value="1"/>
</dbReference>
<keyword evidence="10 16" id="KW-0067">ATP-binding</keyword>
<comment type="similarity">
    <text evidence="2">Belongs to the protein kinase superfamily. CMGC Ser/Thr protein kinase family. CDC2/CDKX subfamily.</text>
</comment>
<evidence type="ECO:0000256" key="14">
    <source>
        <dbReference type="ARBA" id="ARBA00048367"/>
    </source>
</evidence>
<keyword evidence="19" id="KW-1185">Reference proteome</keyword>
<name>A0ABM0K936_APLCA</name>
<dbReference type="Gene3D" id="3.30.200.20">
    <property type="entry name" value="Phosphorylase Kinase, domain 1"/>
    <property type="match status" value="1"/>
</dbReference>
<evidence type="ECO:0000313" key="20">
    <source>
        <dbReference type="RefSeq" id="XP_005111812.2"/>
    </source>
</evidence>
<sequence length="349" mass="40324">MFTTNNEEEPPIGQFEQAALSHLNSERFSEHDYFQDQAVGGPIMDEYSKIEKIGEGTYGVVYKGRHKKSNRLVALKKIRLENEEEGVPSTAIREISLLKELEHPNIVMLEDVLMQEGKLYLVFEFLSMDLKKYMDSLPKDRLLDSQLVKSYLYQITAGILFCHMRRVLHRDLKPQNLLIDDKGVIKLADFGLARAFGVPVRVYTHEVVTLWYRAPEILLGSQRYSIATDIWSIGCIFAEMVNKRPLFHGDSEIDQLFRIFRTLQTPTEETWKGVTQLQDYKNTFPKWTDPNQLANSVKQLDEDGLELLKEMLIYDPAVRISAKKILKHKYFDDLDISNLPPGTVPKEIL</sequence>
<dbReference type="RefSeq" id="XP_005111812.2">
    <property type="nucleotide sequence ID" value="XM_005111755.2"/>
</dbReference>
<dbReference type="PROSITE" id="PS00108">
    <property type="entry name" value="PROTEIN_KINASE_ST"/>
    <property type="match status" value="1"/>
</dbReference>
<keyword evidence="7 16" id="KW-0547">Nucleotide-binding</keyword>
<comment type="catalytic activity">
    <reaction evidence="14">
        <text>L-seryl-[protein] + ATP = O-phospho-L-seryl-[protein] + ADP + H(+)</text>
        <dbReference type="Rhea" id="RHEA:17989"/>
        <dbReference type="Rhea" id="RHEA-COMP:9863"/>
        <dbReference type="Rhea" id="RHEA-COMP:11604"/>
        <dbReference type="ChEBI" id="CHEBI:15378"/>
        <dbReference type="ChEBI" id="CHEBI:29999"/>
        <dbReference type="ChEBI" id="CHEBI:30616"/>
        <dbReference type="ChEBI" id="CHEBI:83421"/>
        <dbReference type="ChEBI" id="CHEBI:456216"/>
        <dbReference type="EC" id="2.7.11.22"/>
    </reaction>
</comment>
<evidence type="ECO:0000256" key="1">
    <source>
        <dbReference type="ARBA" id="ARBA00004123"/>
    </source>
</evidence>
<dbReference type="InterPro" id="IPR050108">
    <property type="entry name" value="CDK"/>
</dbReference>
<evidence type="ECO:0000256" key="10">
    <source>
        <dbReference type="ARBA" id="ARBA00022840"/>
    </source>
</evidence>
<evidence type="ECO:0000259" key="18">
    <source>
        <dbReference type="PROSITE" id="PS50011"/>
    </source>
</evidence>
<proteinExistence type="inferred from homology"/>
<dbReference type="PROSITE" id="PS50011">
    <property type="entry name" value="PROTEIN_KINASE_DOM"/>
    <property type="match status" value="1"/>
</dbReference>
<evidence type="ECO:0000256" key="8">
    <source>
        <dbReference type="ARBA" id="ARBA00022776"/>
    </source>
</evidence>
<reference evidence="20" key="1">
    <citation type="submission" date="2025-08" db="UniProtKB">
        <authorList>
            <consortium name="RefSeq"/>
        </authorList>
    </citation>
    <scope>IDENTIFICATION</scope>
</reference>
<feature type="domain" description="Protein kinase" evidence="18">
    <location>
        <begin position="47"/>
        <end position="331"/>
    </location>
</feature>
<accession>A0ABM0K936</accession>
<dbReference type="InterPro" id="IPR000719">
    <property type="entry name" value="Prot_kinase_dom"/>
</dbReference>
<dbReference type="InterPro" id="IPR017441">
    <property type="entry name" value="Protein_kinase_ATP_BS"/>
</dbReference>
<evidence type="ECO:0000256" key="16">
    <source>
        <dbReference type="PROSITE-ProRule" id="PRU10141"/>
    </source>
</evidence>
<protein>
    <submittedName>
        <fullName evidence="20">Cyclin-dependent kinase 1 isoform X1</fullName>
    </submittedName>
</protein>
<dbReference type="Proteomes" id="UP000694888">
    <property type="component" value="Unplaced"/>
</dbReference>
<dbReference type="SMART" id="SM00220">
    <property type="entry name" value="S_TKc"/>
    <property type="match status" value="1"/>
</dbReference>
<evidence type="ECO:0000256" key="9">
    <source>
        <dbReference type="ARBA" id="ARBA00022777"/>
    </source>
</evidence>
<dbReference type="SUPFAM" id="SSF56112">
    <property type="entry name" value="Protein kinase-like (PK-like)"/>
    <property type="match status" value="1"/>
</dbReference>
<keyword evidence="3 17" id="KW-0723">Serine/threonine-protein kinase</keyword>
<organism evidence="19 20">
    <name type="scientific">Aplysia californica</name>
    <name type="common">California sea hare</name>
    <dbReference type="NCBI Taxonomy" id="6500"/>
    <lineage>
        <taxon>Eukaryota</taxon>
        <taxon>Metazoa</taxon>
        <taxon>Spiralia</taxon>
        <taxon>Lophotrochozoa</taxon>
        <taxon>Mollusca</taxon>
        <taxon>Gastropoda</taxon>
        <taxon>Heterobranchia</taxon>
        <taxon>Euthyneura</taxon>
        <taxon>Tectipleura</taxon>
        <taxon>Aplysiida</taxon>
        <taxon>Aplysioidea</taxon>
        <taxon>Aplysiidae</taxon>
        <taxon>Aplysia</taxon>
    </lineage>
</organism>
<dbReference type="Gene3D" id="1.10.510.10">
    <property type="entry name" value="Transferase(Phosphotransferase) domain 1"/>
    <property type="match status" value="1"/>
</dbReference>
<feature type="binding site" evidence="16">
    <location>
        <position position="76"/>
    </location>
    <ligand>
        <name>ATP</name>
        <dbReference type="ChEBI" id="CHEBI:30616"/>
    </ligand>
</feature>
<comment type="subcellular location">
    <subcellularLocation>
        <location evidence="1">Nucleus</location>
    </subcellularLocation>
</comment>
<evidence type="ECO:0000313" key="19">
    <source>
        <dbReference type="Proteomes" id="UP000694888"/>
    </source>
</evidence>
<evidence type="ECO:0000256" key="17">
    <source>
        <dbReference type="RuleBase" id="RU000304"/>
    </source>
</evidence>
<keyword evidence="4" id="KW-0597">Phosphoprotein</keyword>
<dbReference type="InterPro" id="IPR008271">
    <property type="entry name" value="Ser/Thr_kinase_AS"/>
</dbReference>
<dbReference type="PROSITE" id="PS00107">
    <property type="entry name" value="PROTEIN_KINASE_ATP"/>
    <property type="match status" value="1"/>
</dbReference>
<evidence type="ECO:0000256" key="3">
    <source>
        <dbReference type="ARBA" id="ARBA00022527"/>
    </source>
</evidence>
<dbReference type="InterPro" id="IPR011009">
    <property type="entry name" value="Kinase-like_dom_sf"/>
</dbReference>
<dbReference type="GeneID" id="101853987"/>
<keyword evidence="12" id="KW-0131">Cell cycle</keyword>
<dbReference type="GO" id="GO:0016301">
    <property type="term" value="F:kinase activity"/>
    <property type="evidence" value="ECO:0007669"/>
    <property type="project" value="UniProtKB-KW"/>
</dbReference>
<comment type="catalytic activity">
    <reaction evidence="13">
        <text>L-threonyl-[protein] + ATP = O-phospho-L-threonyl-[protein] + ADP + H(+)</text>
        <dbReference type="Rhea" id="RHEA:46608"/>
        <dbReference type="Rhea" id="RHEA-COMP:11060"/>
        <dbReference type="Rhea" id="RHEA-COMP:11605"/>
        <dbReference type="ChEBI" id="CHEBI:15378"/>
        <dbReference type="ChEBI" id="CHEBI:30013"/>
        <dbReference type="ChEBI" id="CHEBI:30616"/>
        <dbReference type="ChEBI" id="CHEBI:61977"/>
        <dbReference type="ChEBI" id="CHEBI:456216"/>
        <dbReference type="EC" id="2.7.11.22"/>
    </reaction>
</comment>
<keyword evidence="8" id="KW-0498">Mitosis</keyword>
<gene>
    <name evidence="20" type="primary">LOC101853987</name>
</gene>
<evidence type="ECO:0000256" key="11">
    <source>
        <dbReference type="ARBA" id="ARBA00023242"/>
    </source>
</evidence>
<keyword evidence="11" id="KW-0539">Nucleus</keyword>